<dbReference type="AlphaFoldDB" id="A0A1I1K5Q2"/>
<protein>
    <submittedName>
        <fullName evidence="7">GntR family transcriptional regulator / MocR family aminotransferase</fullName>
    </submittedName>
</protein>
<keyword evidence="2" id="KW-0663">Pyridoxal phosphate</keyword>
<dbReference type="EMBL" id="FOLY01000003">
    <property type="protein sequence ID" value="SFC52880.1"/>
    <property type="molecule type" value="Genomic_DNA"/>
</dbReference>
<evidence type="ECO:0000256" key="1">
    <source>
        <dbReference type="ARBA" id="ARBA00005384"/>
    </source>
</evidence>
<keyword evidence="4" id="KW-0238">DNA-binding</keyword>
<dbReference type="Pfam" id="PF00392">
    <property type="entry name" value="GntR"/>
    <property type="match status" value="1"/>
</dbReference>
<comment type="similarity">
    <text evidence="1">In the C-terminal section; belongs to the class-I pyridoxal-phosphate-dependent aminotransferase family.</text>
</comment>
<dbReference type="GO" id="GO:0030170">
    <property type="term" value="F:pyridoxal phosphate binding"/>
    <property type="evidence" value="ECO:0007669"/>
    <property type="project" value="InterPro"/>
</dbReference>
<dbReference type="InterPro" id="IPR015424">
    <property type="entry name" value="PyrdxlP-dep_Trfase"/>
</dbReference>
<dbReference type="InterPro" id="IPR036390">
    <property type="entry name" value="WH_DNA-bd_sf"/>
</dbReference>
<dbReference type="InterPro" id="IPR004839">
    <property type="entry name" value="Aminotransferase_I/II_large"/>
</dbReference>
<organism evidence="7 8">
    <name type="scientific">Kushneria avicenniae</name>
    <dbReference type="NCBI Taxonomy" id="402385"/>
    <lineage>
        <taxon>Bacteria</taxon>
        <taxon>Pseudomonadati</taxon>
        <taxon>Pseudomonadota</taxon>
        <taxon>Gammaproteobacteria</taxon>
        <taxon>Oceanospirillales</taxon>
        <taxon>Halomonadaceae</taxon>
        <taxon>Kushneria</taxon>
    </lineage>
</organism>
<dbReference type="Proteomes" id="UP000199046">
    <property type="component" value="Unassembled WGS sequence"/>
</dbReference>
<dbReference type="InterPro" id="IPR051446">
    <property type="entry name" value="HTH_trans_reg/aminotransferase"/>
</dbReference>
<dbReference type="PANTHER" id="PTHR46577">
    <property type="entry name" value="HTH-TYPE TRANSCRIPTIONAL REGULATORY PROTEIN GABR"/>
    <property type="match status" value="1"/>
</dbReference>
<keyword evidence="5" id="KW-0804">Transcription</keyword>
<dbReference type="SMART" id="SM00345">
    <property type="entry name" value="HTH_GNTR"/>
    <property type="match status" value="1"/>
</dbReference>
<dbReference type="Gene3D" id="1.10.10.10">
    <property type="entry name" value="Winged helix-like DNA-binding domain superfamily/Winged helix DNA-binding domain"/>
    <property type="match status" value="1"/>
</dbReference>
<dbReference type="InterPro" id="IPR015421">
    <property type="entry name" value="PyrdxlP-dep_Trfase_major"/>
</dbReference>
<dbReference type="STRING" id="402385.SAMN05421848_1815"/>
<dbReference type="InterPro" id="IPR000524">
    <property type="entry name" value="Tscrpt_reg_HTH_GntR"/>
</dbReference>
<evidence type="ECO:0000256" key="2">
    <source>
        <dbReference type="ARBA" id="ARBA00022898"/>
    </source>
</evidence>
<dbReference type="SUPFAM" id="SSF46785">
    <property type="entry name" value="Winged helix' DNA-binding domain"/>
    <property type="match status" value="1"/>
</dbReference>
<evidence type="ECO:0000313" key="7">
    <source>
        <dbReference type="EMBL" id="SFC52880.1"/>
    </source>
</evidence>
<name>A0A1I1K5Q2_9GAMM</name>
<dbReference type="Pfam" id="PF00155">
    <property type="entry name" value="Aminotran_1_2"/>
    <property type="match status" value="1"/>
</dbReference>
<reference evidence="8" key="1">
    <citation type="submission" date="2016-10" db="EMBL/GenBank/DDBJ databases">
        <authorList>
            <person name="Varghese N."/>
            <person name="Submissions S."/>
        </authorList>
    </citation>
    <scope>NUCLEOTIDE SEQUENCE [LARGE SCALE GENOMIC DNA]</scope>
    <source>
        <strain evidence="8">DSM 23439</strain>
    </source>
</reference>
<keyword evidence="8" id="KW-1185">Reference proteome</keyword>
<keyword evidence="7" id="KW-0808">Transferase</keyword>
<accession>A0A1I1K5Q2</accession>
<feature type="domain" description="HTH gntR-type" evidence="6">
    <location>
        <begin position="35"/>
        <end position="102"/>
    </location>
</feature>
<sequence length="491" mass="55175">MTLHALPEGILTMLRSVEEALGDIDDAWQRQPARLSKQVRLEQALIELIESLWEDGQRLPAHRHICQRLGLARSTLAGVMENLQSRGLLVTQHGRGSWTQRSVTATEHATTPEAGLSQRARALLHTAAVSPVQSGAFVPGIPDIARFPMRRWRALYATLTVPHNALLLSYSSGGYGPLKRAIADFLRRWRGIECALEQIIITDGTHHGLELCALALADHGDRVVMDSPCYWGARNVFQAAGLAISRCRWQPGVGYRDLPKAAHAPRLLYLTGARHYPLSVYMPVEDKRALVERLAPEVIIEDDYEFFDRRHRDLLFSPDNGRCLLAGSFSKLMFPGLRLGYLVVPRTLSGAINRVRSEVFREGRMLDQAVLAQFMADGDLDRWCRRINRDYLQRQQTLHDLLVDLPGVVDVSPPAGTITLCVMLAEQIDDVRLSRYLLNQYRLVVRPLSLVCSDDDPRRGLVLGVGMVEGETLERLGRQLAEGIRRFVERP</sequence>
<keyword evidence="7" id="KW-0032">Aminotransferase</keyword>
<proteinExistence type="inferred from homology"/>
<evidence type="ECO:0000313" key="8">
    <source>
        <dbReference type="Proteomes" id="UP000199046"/>
    </source>
</evidence>
<dbReference type="GO" id="GO:0008483">
    <property type="term" value="F:transaminase activity"/>
    <property type="evidence" value="ECO:0007669"/>
    <property type="project" value="UniProtKB-KW"/>
</dbReference>
<evidence type="ECO:0000259" key="6">
    <source>
        <dbReference type="PROSITE" id="PS50949"/>
    </source>
</evidence>
<dbReference type="CDD" id="cd00609">
    <property type="entry name" value="AAT_like"/>
    <property type="match status" value="1"/>
</dbReference>
<dbReference type="PROSITE" id="PS50949">
    <property type="entry name" value="HTH_GNTR"/>
    <property type="match status" value="1"/>
</dbReference>
<dbReference type="PANTHER" id="PTHR46577:SF1">
    <property type="entry name" value="HTH-TYPE TRANSCRIPTIONAL REGULATORY PROTEIN GABR"/>
    <property type="match status" value="1"/>
</dbReference>
<dbReference type="SUPFAM" id="SSF53383">
    <property type="entry name" value="PLP-dependent transferases"/>
    <property type="match status" value="1"/>
</dbReference>
<evidence type="ECO:0000256" key="3">
    <source>
        <dbReference type="ARBA" id="ARBA00023015"/>
    </source>
</evidence>
<keyword evidence="3" id="KW-0805">Transcription regulation</keyword>
<dbReference type="GO" id="GO:0003700">
    <property type="term" value="F:DNA-binding transcription factor activity"/>
    <property type="evidence" value="ECO:0007669"/>
    <property type="project" value="InterPro"/>
</dbReference>
<dbReference type="InterPro" id="IPR036388">
    <property type="entry name" value="WH-like_DNA-bd_sf"/>
</dbReference>
<dbReference type="Gene3D" id="3.40.640.10">
    <property type="entry name" value="Type I PLP-dependent aspartate aminotransferase-like (Major domain)"/>
    <property type="match status" value="1"/>
</dbReference>
<dbReference type="GO" id="GO:0003677">
    <property type="term" value="F:DNA binding"/>
    <property type="evidence" value="ECO:0007669"/>
    <property type="project" value="UniProtKB-KW"/>
</dbReference>
<evidence type="ECO:0000256" key="4">
    <source>
        <dbReference type="ARBA" id="ARBA00023125"/>
    </source>
</evidence>
<gene>
    <name evidence="7" type="ORF">SAMN05421848_1815</name>
</gene>
<evidence type="ECO:0000256" key="5">
    <source>
        <dbReference type="ARBA" id="ARBA00023163"/>
    </source>
</evidence>